<keyword evidence="14 16" id="KW-0472">Membrane</keyword>
<keyword evidence="10 16" id="KW-1133">Transmembrane helix</keyword>
<comment type="catalytic activity">
    <reaction evidence="15 16">
        <text>a ubiquinone + NADH + 5 H(+)(in) = a ubiquinol + NAD(+) + 4 H(+)(out)</text>
        <dbReference type="Rhea" id="RHEA:29091"/>
        <dbReference type="Rhea" id="RHEA-COMP:9565"/>
        <dbReference type="Rhea" id="RHEA-COMP:9566"/>
        <dbReference type="ChEBI" id="CHEBI:15378"/>
        <dbReference type="ChEBI" id="CHEBI:16389"/>
        <dbReference type="ChEBI" id="CHEBI:17976"/>
        <dbReference type="ChEBI" id="CHEBI:57540"/>
        <dbReference type="ChEBI" id="CHEBI:57945"/>
        <dbReference type="EC" id="7.1.1.2"/>
    </reaction>
</comment>
<feature type="transmembrane region" description="Helical" evidence="16">
    <location>
        <begin position="61"/>
        <end position="85"/>
    </location>
</feature>
<dbReference type="GO" id="GO:0042773">
    <property type="term" value="P:ATP synthesis coupled electron transport"/>
    <property type="evidence" value="ECO:0007669"/>
    <property type="project" value="UniProtKB-UniRule"/>
</dbReference>
<geneLocation type="mitochondrion" evidence="17"/>
<dbReference type="InterPro" id="IPR039428">
    <property type="entry name" value="NUOK/Mnh_C1-like"/>
</dbReference>
<protein>
    <recommendedName>
        <fullName evidence="4 16">NADH-ubiquinone oxidoreductase chain 4L</fullName>
        <ecNumber evidence="3 16">7.1.1.2</ecNumber>
    </recommendedName>
</protein>
<dbReference type="GO" id="GO:0016651">
    <property type="term" value="F:oxidoreductase activity, acting on NAD(P)H"/>
    <property type="evidence" value="ECO:0007669"/>
    <property type="project" value="InterPro"/>
</dbReference>
<dbReference type="GO" id="GO:0008137">
    <property type="term" value="F:NADH dehydrogenase (ubiquinone) activity"/>
    <property type="evidence" value="ECO:0007669"/>
    <property type="project" value="UniProtKB-EC"/>
</dbReference>
<comment type="subcellular location">
    <subcellularLocation>
        <location evidence="16">Mitochondrion inner membrane</location>
        <topology evidence="16">Multi-pass membrane protein</topology>
    </subcellularLocation>
    <subcellularLocation>
        <location evidence="1">Mitochondrion membrane</location>
        <topology evidence="1">Multi-pass membrane protein</topology>
    </subcellularLocation>
</comment>
<evidence type="ECO:0000256" key="11">
    <source>
        <dbReference type="ARBA" id="ARBA00023027"/>
    </source>
</evidence>
<comment type="function">
    <text evidence="16">Core subunit of the mitochondrial membrane respiratory chain NADH dehydrogenase (Complex I) which catalyzes electron transfer from NADH through the respiratory chain, using ubiquinone as an electron acceptor.</text>
</comment>
<dbReference type="GeneID" id="7768894"/>
<keyword evidence="12 16" id="KW-0830">Ubiquinone</keyword>
<evidence type="ECO:0000313" key="17">
    <source>
        <dbReference type="EMBL" id="ACO07199.1"/>
    </source>
</evidence>
<dbReference type="GO" id="GO:0030964">
    <property type="term" value="C:NADH dehydrogenase complex"/>
    <property type="evidence" value="ECO:0007669"/>
    <property type="project" value="TreeGrafter"/>
</dbReference>
<dbReference type="GO" id="GO:0005743">
    <property type="term" value="C:mitochondrial inner membrane"/>
    <property type="evidence" value="ECO:0007669"/>
    <property type="project" value="UniProtKB-SubCell"/>
</dbReference>
<proteinExistence type="inferred from homology"/>
<keyword evidence="13 16" id="KW-0496">Mitochondrion</keyword>
<keyword evidence="8 16" id="KW-1278">Translocase</keyword>
<evidence type="ECO:0000256" key="8">
    <source>
        <dbReference type="ARBA" id="ARBA00022967"/>
    </source>
</evidence>
<keyword evidence="16" id="KW-0999">Mitochondrion inner membrane</keyword>
<dbReference type="CTD" id="4539"/>
<keyword evidence="6 16" id="KW-0679">Respiratory chain</keyword>
<name>C1KGX3_9EUCA</name>
<accession>C1KGX3</accession>
<evidence type="ECO:0000256" key="14">
    <source>
        <dbReference type="ARBA" id="ARBA00023136"/>
    </source>
</evidence>
<evidence type="ECO:0000256" key="3">
    <source>
        <dbReference type="ARBA" id="ARBA00012944"/>
    </source>
</evidence>
<evidence type="ECO:0000256" key="13">
    <source>
        <dbReference type="ARBA" id="ARBA00023128"/>
    </source>
</evidence>
<keyword evidence="11 16" id="KW-0520">NAD</keyword>
<dbReference type="RefSeq" id="YP_002808492.1">
    <property type="nucleotide sequence ID" value="NC_012567.1"/>
</dbReference>
<feature type="transmembrane region" description="Helical" evidence="16">
    <location>
        <begin position="6"/>
        <end position="25"/>
    </location>
</feature>
<evidence type="ECO:0000256" key="15">
    <source>
        <dbReference type="ARBA" id="ARBA00049551"/>
    </source>
</evidence>
<evidence type="ECO:0000256" key="12">
    <source>
        <dbReference type="ARBA" id="ARBA00023075"/>
    </source>
</evidence>
<dbReference type="EC" id="7.1.1.2" evidence="3 16"/>
<keyword evidence="7 16" id="KW-0812">Transmembrane</keyword>
<keyword evidence="9 16" id="KW-0249">Electron transport</keyword>
<evidence type="ECO:0000256" key="9">
    <source>
        <dbReference type="ARBA" id="ARBA00022982"/>
    </source>
</evidence>
<evidence type="ECO:0000256" key="5">
    <source>
        <dbReference type="ARBA" id="ARBA00022448"/>
    </source>
</evidence>
<gene>
    <name evidence="17" type="primary">ND4L</name>
</gene>
<sequence length="101" mass="11477">MVNFSSMMMIFIPMVMIFCGMWGFITYNKHMLNSLLSLEFMMLGVFWLMSSQLTLVGSEIYFSLFFLTLAACEGALGLTMLILVVRSHGNDVFSSFNLLEC</sequence>
<evidence type="ECO:0000256" key="4">
    <source>
        <dbReference type="ARBA" id="ARBA00016612"/>
    </source>
</evidence>
<organism evidence="17">
    <name type="scientific">Scylla tranquebarica</name>
    <name type="common">purple mud crab</name>
    <dbReference type="NCBI Taxonomy" id="85553"/>
    <lineage>
        <taxon>Eukaryota</taxon>
        <taxon>Metazoa</taxon>
        <taxon>Ecdysozoa</taxon>
        <taxon>Arthropoda</taxon>
        <taxon>Crustacea</taxon>
        <taxon>Multicrustacea</taxon>
        <taxon>Malacostraca</taxon>
        <taxon>Eumalacostraca</taxon>
        <taxon>Eucarida</taxon>
        <taxon>Decapoda</taxon>
        <taxon>Pleocyemata</taxon>
        <taxon>Brachyura</taxon>
        <taxon>Eubrachyura</taxon>
        <taxon>Portunoidea</taxon>
        <taxon>Portunidae</taxon>
        <taxon>Portuninae</taxon>
        <taxon>Scylla</taxon>
    </lineage>
</organism>
<evidence type="ECO:0000256" key="10">
    <source>
        <dbReference type="ARBA" id="ARBA00022989"/>
    </source>
</evidence>
<comment type="similarity">
    <text evidence="2 16">Belongs to the complex I subunit 4L family.</text>
</comment>
<keyword evidence="5 16" id="KW-0813">Transport</keyword>
<evidence type="ECO:0000256" key="7">
    <source>
        <dbReference type="ARBA" id="ARBA00022692"/>
    </source>
</evidence>
<dbReference type="InterPro" id="IPR001133">
    <property type="entry name" value="NADH_UbQ_OxRdtase_chain4L/K"/>
</dbReference>
<dbReference type="PANTHER" id="PTHR11434:SF0">
    <property type="entry name" value="NADH-UBIQUINONE OXIDOREDUCTASE CHAIN 4L"/>
    <property type="match status" value="1"/>
</dbReference>
<feature type="transmembrane region" description="Helical" evidence="16">
    <location>
        <begin position="32"/>
        <end position="49"/>
    </location>
</feature>
<dbReference type="EMBL" id="FJ827759">
    <property type="protein sequence ID" value="ACO07199.1"/>
    <property type="molecule type" value="Genomic_DNA"/>
</dbReference>
<dbReference type="Gene3D" id="1.10.287.3510">
    <property type="match status" value="1"/>
</dbReference>
<dbReference type="PANTHER" id="PTHR11434">
    <property type="entry name" value="NADH-UBIQUINONE OXIDOREDUCTASE SUBUNIT ND4L"/>
    <property type="match status" value="1"/>
</dbReference>
<dbReference type="AlphaFoldDB" id="C1KGX3"/>
<evidence type="ECO:0000256" key="16">
    <source>
        <dbReference type="RuleBase" id="RU004419"/>
    </source>
</evidence>
<evidence type="ECO:0000256" key="2">
    <source>
        <dbReference type="ARBA" id="ARBA00010519"/>
    </source>
</evidence>
<evidence type="ECO:0000256" key="6">
    <source>
        <dbReference type="ARBA" id="ARBA00022660"/>
    </source>
</evidence>
<reference evidence="17" key="1">
    <citation type="submission" date="2009-03" db="EMBL/GenBank/DDBJ databases">
        <title>Complete nucleotide sequence of mitochondrial genomes and the phylogeny of the genus Scylla.</title>
        <authorList>
            <person name="Sangthong P."/>
        </authorList>
    </citation>
    <scope>NUCLEOTIDE SEQUENCE</scope>
</reference>
<dbReference type="Pfam" id="PF00420">
    <property type="entry name" value="Oxidored_q2"/>
    <property type="match status" value="1"/>
</dbReference>
<evidence type="ECO:0000256" key="1">
    <source>
        <dbReference type="ARBA" id="ARBA00004225"/>
    </source>
</evidence>